<feature type="transmembrane region" description="Helical" evidence="1">
    <location>
        <begin position="55"/>
        <end position="76"/>
    </location>
</feature>
<gene>
    <name evidence="2" type="ordered locus">Dacet_1533</name>
</gene>
<name>D4H8F3_DENA2</name>
<dbReference type="AlphaFoldDB" id="D4H8F3"/>
<evidence type="ECO:0000313" key="2">
    <source>
        <dbReference type="EMBL" id="ADD68302.1"/>
    </source>
</evidence>
<keyword evidence="1" id="KW-1133">Transmembrane helix</keyword>
<dbReference type="KEGG" id="dap:Dacet_1533"/>
<reference evidence="2 3" key="1">
    <citation type="journal article" date="2010" name="Stand. Genomic Sci.">
        <title>Complete genome sequence of Denitrovibrio acetiphilus type strain (N2460).</title>
        <authorList>
            <person name="Kiss H."/>
            <person name="Lang E."/>
            <person name="Lapidus A."/>
            <person name="Copeland A."/>
            <person name="Nolan M."/>
            <person name="Glavina Del Rio T."/>
            <person name="Chen F."/>
            <person name="Lucas S."/>
            <person name="Tice H."/>
            <person name="Cheng J.F."/>
            <person name="Han C."/>
            <person name="Goodwin L."/>
            <person name="Pitluck S."/>
            <person name="Liolios K."/>
            <person name="Pati A."/>
            <person name="Ivanova N."/>
            <person name="Mavromatis K."/>
            <person name="Chen A."/>
            <person name="Palaniappan K."/>
            <person name="Land M."/>
            <person name="Hauser L."/>
            <person name="Chang Y.J."/>
            <person name="Jeffries C.D."/>
            <person name="Detter J.C."/>
            <person name="Brettin T."/>
            <person name="Spring S."/>
            <person name="Rohde M."/>
            <person name="Goker M."/>
            <person name="Woyke T."/>
            <person name="Bristow J."/>
            <person name="Eisen J.A."/>
            <person name="Markowitz V."/>
            <person name="Hugenholtz P."/>
            <person name="Kyrpides N.C."/>
            <person name="Klenk H.P."/>
        </authorList>
    </citation>
    <scope>NUCLEOTIDE SEQUENCE [LARGE SCALE GENOMIC DNA]</scope>
    <source>
        <strain evidence="3">DSM 12809 / NBRC 114555 / N2460</strain>
    </source>
</reference>
<accession>D4H8F3</accession>
<evidence type="ECO:0000313" key="3">
    <source>
        <dbReference type="Proteomes" id="UP000002012"/>
    </source>
</evidence>
<evidence type="ECO:0000256" key="1">
    <source>
        <dbReference type="SAM" id="Phobius"/>
    </source>
</evidence>
<dbReference type="Proteomes" id="UP000002012">
    <property type="component" value="Chromosome"/>
</dbReference>
<dbReference type="RefSeq" id="WP_013010816.1">
    <property type="nucleotide sequence ID" value="NC_013943.1"/>
</dbReference>
<keyword evidence="3" id="KW-1185">Reference proteome</keyword>
<protein>
    <submittedName>
        <fullName evidence="2">Uncharacterized protein</fullName>
    </submittedName>
</protein>
<keyword evidence="1" id="KW-0472">Membrane</keyword>
<dbReference type="EMBL" id="CP001968">
    <property type="protein sequence ID" value="ADD68302.1"/>
    <property type="molecule type" value="Genomic_DNA"/>
</dbReference>
<dbReference type="STRING" id="522772.Dacet_1533"/>
<dbReference type="HOGENOM" id="CLU_2616183_0_0_0"/>
<dbReference type="InParanoid" id="D4H8F3"/>
<dbReference type="OrthoDB" id="9788304at2"/>
<keyword evidence="1" id="KW-0812">Transmembrane</keyword>
<sequence length="78" mass="9048">MEKTIRCPECGDTVTPEFGMCPECHHQFKRIEYLQQGLSEDEFTEQKGLKVNSALFGKIKVIGFLVVLVFIIFKFFTR</sequence>
<dbReference type="PaxDb" id="522772-Dacet_1533"/>
<organism evidence="2 3">
    <name type="scientific">Denitrovibrio acetiphilus (strain DSM 12809 / NBRC 114555 / N2460)</name>
    <dbReference type="NCBI Taxonomy" id="522772"/>
    <lineage>
        <taxon>Bacteria</taxon>
        <taxon>Pseudomonadati</taxon>
        <taxon>Deferribacterota</taxon>
        <taxon>Deferribacteres</taxon>
        <taxon>Deferribacterales</taxon>
        <taxon>Geovibrionaceae</taxon>
        <taxon>Denitrovibrio</taxon>
    </lineage>
</organism>
<proteinExistence type="predicted"/>